<reference evidence="7 8" key="1">
    <citation type="submission" date="2015-07" db="EMBL/GenBank/DDBJ databases">
        <title>The genome of Dufourea novaeangliae.</title>
        <authorList>
            <person name="Pan H."/>
            <person name="Kapheim K."/>
        </authorList>
    </citation>
    <scope>NUCLEOTIDE SEQUENCE [LARGE SCALE GENOMIC DNA]</scope>
    <source>
        <strain evidence="7">0120121106</strain>
        <tissue evidence="7">Whole body</tissue>
    </source>
</reference>
<dbReference type="STRING" id="178035.A0A154NY95"/>
<keyword evidence="8" id="KW-1185">Reference proteome</keyword>
<dbReference type="GO" id="GO:0005737">
    <property type="term" value="C:cytoplasm"/>
    <property type="evidence" value="ECO:0007669"/>
    <property type="project" value="UniProtKB-SubCell"/>
</dbReference>
<evidence type="ECO:0000256" key="6">
    <source>
        <dbReference type="ARBA" id="ARBA00023242"/>
    </source>
</evidence>
<dbReference type="Pfam" id="PF14713">
    <property type="entry name" value="DUF4464"/>
    <property type="match status" value="1"/>
</dbReference>
<evidence type="ECO:0000256" key="2">
    <source>
        <dbReference type="ARBA" id="ARBA00004123"/>
    </source>
</evidence>
<accession>A0A154NY95</accession>
<evidence type="ECO:0000313" key="7">
    <source>
        <dbReference type="EMBL" id="KZC04532.1"/>
    </source>
</evidence>
<evidence type="ECO:0000256" key="3">
    <source>
        <dbReference type="ARBA" id="ARBA00004496"/>
    </source>
</evidence>
<gene>
    <name evidence="7" type="ORF">WN55_00607</name>
</gene>
<proteinExistence type="predicted"/>
<keyword evidence="5" id="KW-0963">Cytoplasm</keyword>
<keyword evidence="6" id="KW-0539">Nucleus</keyword>
<evidence type="ECO:0000313" key="8">
    <source>
        <dbReference type="Proteomes" id="UP000076502"/>
    </source>
</evidence>
<dbReference type="PANTHER" id="PTHR33588:SF1">
    <property type="entry name" value="CILIA- AND FLAGELLA-ASSOCIATED PROTEIN 299"/>
    <property type="match status" value="1"/>
</dbReference>
<evidence type="ECO:0000256" key="1">
    <source>
        <dbReference type="ARBA" id="ARBA00003056"/>
    </source>
</evidence>
<organism evidence="7 8">
    <name type="scientific">Dufourea novaeangliae</name>
    <name type="common">Sweat bee</name>
    <dbReference type="NCBI Taxonomy" id="178035"/>
    <lineage>
        <taxon>Eukaryota</taxon>
        <taxon>Metazoa</taxon>
        <taxon>Ecdysozoa</taxon>
        <taxon>Arthropoda</taxon>
        <taxon>Hexapoda</taxon>
        <taxon>Insecta</taxon>
        <taxon>Pterygota</taxon>
        <taxon>Neoptera</taxon>
        <taxon>Endopterygota</taxon>
        <taxon>Hymenoptera</taxon>
        <taxon>Apocrita</taxon>
        <taxon>Aculeata</taxon>
        <taxon>Apoidea</taxon>
        <taxon>Anthophila</taxon>
        <taxon>Halictidae</taxon>
        <taxon>Rophitinae</taxon>
        <taxon>Dufourea</taxon>
    </lineage>
</organism>
<evidence type="ECO:0000256" key="4">
    <source>
        <dbReference type="ARBA" id="ARBA00021436"/>
    </source>
</evidence>
<dbReference type="InterPro" id="IPR027887">
    <property type="entry name" value="DUF4464"/>
</dbReference>
<dbReference type="Proteomes" id="UP000076502">
    <property type="component" value="Unassembled WGS sequence"/>
</dbReference>
<dbReference type="EMBL" id="KQ434782">
    <property type="protein sequence ID" value="KZC04532.1"/>
    <property type="molecule type" value="Genomic_DNA"/>
</dbReference>
<comment type="function">
    <text evidence="1">May be involved in spermatogenesis.</text>
</comment>
<dbReference type="AlphaFoldDB" id="A0A154NY95"/>
<comment type="subcellular location">
    <subcellularLocation>
        <location evidence="3">Cytoplasm</location>
    </subcellularLocation>
    <subcellularLocation>
        <location evidence="2">Nucleus</location>
    </subcellularLocation>
</comment>
<name>A0A154NY95_DUFNO</name>
<evidence type="ECO:0000256" key="5">
    <source>
        <dbReference type="ARBA" id="ARBA00022490"/>
    </source>
</evidence>
<dbReference type="PANTHER" id="PTHR33588">
    <property type="entry name" value="CILIA- AND FLAGELLA-ASSOCIATED PROTEIN 299"/>
    <property type="match status" value="1"/>
</dbReference>
<protein>
    <recommendedName>
        <fullName evidence="4">Cilia- and flagella-associated protein 299</fullName>
    </recommendedName>
</protein>
<dbReference type="GO" id="GO:0005634">
    <property type="term" value="C:nucleus"/>
    <property type="evidence" value="ECO:0007669"/>
    <property type="project" value="UniProtKB-SubCell"/>
</dbReference>
<sequence length="252" mass="29707">MTVLGTQIDSDRRLLEFTSYENYLDSLVTFVDLGYLRNLHTARQLAELGYRCTGETLSKDAFYRRLEAVKNLLFPVYRPYELTSEFITPSNAVMQELALRERLNRLKVISTIIFIRNFTKLQFEVSGYIDFSERLEKENWLPYFQGKKKLWPRPSDLAYYHWRTSKTCLNETSNYQPVIDPKLGLRFKHCHDRELISIDPGSPSPGMDTTRTRVRCPEYEHVILYDHMIRSKSNDEGDEDLLLEQYCHVLLA</sequence>